<comment type="similarity">
    <text evidence="1">Belongs to the type-I restriction system S methylase family.</text>
</comment>
<organism evidence="6 7">
    <name type="scientific">Methylomonas koyamae</name>
    <dbReference type="NCBI Taxonomy" id="702114"/>
    <lineage>
        <taxon>Bacteria</taxon>
        <taxon>Pseudomonadati</taxon>
        <taxon>Pseudomonadota</taxon>
        <taxon>Gammaproteobacteria</taxon>
        <taxon>Methylococcales</taxon>
        <taxon>Methylococcaceae</taxon>
        <taxon>Methylomonas</taxon>
    </lineage>
</organism>
<accession>A0AA91I6T0</accession>
<sequence>MTNLRRDGIYLKLDDLKYVDVKSDSADGKRTALVNGDILISITAELGKIGWIPENFGEAFINQHTALVRINQNKADSKFIAYLLSSKKMNAVINQLNDAGAKAGLNLPTIKALPLLLPPFKEQQKIAQILSTWDKAIEKMEAMIAAKQKRKKALMQQLLTDKKRFAGFQGEWKECKIGKISNTVTSGSRDWAQFYSETGSKFIRMTNLRRDGIYLNLYDLKYVDVKSDSADGKRTALTGGDILISITAELGKIGWIPEGFGEAYINQHTALIRINNKKADSKFIAYLLSSEKMNAVITQFNDAGAKAGLNLLTIKSLPIVLPPLPEQQKIASVLTAADTEIETHQKQLSALKQQKKGLMQQLLTGKKRVKVDGHV</sequence>
<evidence type="ECO:0000259" key="5">
    <source>
        <dbReference type="Pfam" id="PF01420"/>
    </source>
</evidence>
<dbReference type="SUPFAM" id="SSF116734">
    <property type="entry name" value="DNA methylase specificity domain"/>
    <property type="match status" value="2"/>
</dbReference>
<evidence type="ECO:0000256" key="3">
    <source>
        <dbReference type="ARBA" id="ARBA00023125"/>
    </source>
</evidence>
<proteinExistence type="inferred from homology"/>
<dbReference type="InterPro" id="IPR000055">
    <property type="entry name" value="Restrct_endonuc_typeI_TRD"/>
</dbReference>
<dbReference type="GO" id="GO:0009307">
    <property type="term" value="P:DNA restriction-modification system"/>
    <property type="evidence" value="ECO:0007669"/>
    <property type="project" value="UniProtKB-KW"/>
</dbReference>
<dbReference type="GO" id="GO:0003677">
    <property type="term" value="F:DNA binding"/>
    <property type="evidence" value="ECO:0007669"/>
    <property type="project" value="UniProtKB-KW"/>
</dbReference>
<comment type="caution">
    <text evidence="6">The sequence shown here is derived from an EMBL/GenBank/DDBJ whole genome shotgun (WGS) entry which is preliminary data.</text>
</comment>
<dbReference type="EMBL" id="LUUL01000039">
    <property type="protein sequence ID" value="OAI29447.1"/>
    <property type="molecule type" value="Genomic_DNA"/>
</dbReference>
<protein>
    <recommendedName>
        <fullName evidence="5">Type I restriction modification DNA specificity domain-containing protein</fullName>
    </recommendedName>
</protein>
<evidence type="ECO:0000313" key="6">
    <source>
        <dbReference type="EMBL" id="OAI29447.1"/>
    </source>
</evidence>
<evidence type="ECO:0000256" key="4">
    <source>
        <dbReference type="SAM" id="Coils"/>
    </source>
</evidence>
<feature type="coiled-coil region" evidence="4">
    <location>
        <begin position="334"/>
        <end position="361"/>
    </location>
</feature>
<reference evidence="6 7" key="1">
    <citation type="submission" date="2016-03" db="EMBL/GenBank/DDBJ databases">
        <authorList>
            <person name="Heylen K."/>
            <person name="De Vos P."/>
            <person name="Vekeman B."/>
        </authorList>
    </citation>
    <scope>NUCLEOTIDE SEQUENCE [LARGE SCALE GENOMIC DNA]</scope>
    <source>
        <strain evidence="6 7">R-49807</strain>
    </source>
</reference>
<feature type="domain" description="Type I restriction modification DNA specificity" evidence="5">
    <location>
        <begin position="171"/>
        <end position="352"/>
    </location>
</feature>
<feature type="domain" description="Type I restriction modification DNA specificity" evidence="5">
    <location>
        <begin position="30"/>
        <end position="139"/>
    </location>
</feature>
<gene>
    <name evidence="6" type="ORF">A1356_23180</name>
</gene>
<dbReference type="Gene3D" id="3.90.220.20">
    <property type="entry name" value="DNA methylase specificity domains"/>
    <property type="match status" value="2"/>
</dbReference>
<dbReference type="AlphaFoldDB" id="A0AA91I6T0"/>
<keyword evidence="4" id="KW-0175">Coiled coil</keyword>
<dbReference type="Gene3D" id="1.10.287.1120">
    <property type="entry name" value="Bipartite methylase S protein"/>
    <property type="match status" value="1"/>
</dbReference>
<keyword evidence="7" id="KW-1185">Reference proteome</keyword>
<dbReference type="Proteomes" id="UP000077734">
    <property type="component" value="Unassembled WGS sequence"/>
</dbReference>
<dbReference type="CDD" id="cd17246">
    <property type="entry name" value="RMtype1_S_SonII-TRD2-CR2_like"/>
    <property type="match status" value="1"/>
</dbReference>
<dbReference type="Pfam" id="PF01420">
    <property type="entry name" value="Methylase_S"/>
    <property type="match status" value="2"/>
</dbReference>
<dbReference type="InterPro" id="IPR052021">
    <property type="entry name" value="Type-I_RS_S_subunit"/>
</dbReference>
<dbReference type="REBASE" id="164914">
    <property type="entry name" value="S.Mko49807ORF23170P"/>
</dbReference>
<keyword evidence="3" id="KW-0238">DNA-binding</keyword>
<evidence type="ECO:0000256" key="2">
    <source>
        <dbReference type="ARBA" id="ARBA00022747"/>
    </source>
</evidence>
<dbReference type="PANTHER" id="PTHR30408:SF12">
    <property type="entry name" value="TYPE I RESTRICTION ENZYME MJAVIII SPECIFICITY SUBUNIT"/>
    <property type="match status" value="1"/>
</dbReference>
<name>A0AA91I6T0_9GAMM</name>
<evidence type="ECO:0000313" key="7">
    <source>
        <dbReference type="Proteomes" id="UP000077734"/>
    </source>
</evidence>
<keyword evidence="2" id="KW-0680">Restriction system</keyword>
<dbReference type="InterPro" id="IPR044946">
    <property type="entry name" value="Restrct_endonuc_typeI_TRD_sf"/>
</dbReference>
<evidence type="ECO:0000256" key="1">
    <source>
        <dbReference type="ARBA" id="ARBA00010923"/>
    </source>
</evidence>
<dbReference type="PANTHER" id="PTHR30408">
    <property type="entry name" value="TYPE-1 RESTRICTION ENZYME ECOKI SPECIFICITY PROTEIN"/>
    <property type="match status" value="1"/>
</dbReference>